<dbReference type="Gene3D" id="3.20.20.140">
    <property type="entry name" value="Metal-dependent hydrolases"/>
    <property type="match status" value="1"/>
</dbReference>
<dbReference type="GO" id="GO:0004534">
    <property type="term" value="F:5'-3' RNA exonuclease activity"/>
    <property type="evidence" value="ECO:0007669"/>
    <property type="project" value="TreeGrafter"/>
</dbReference>
<dbReference type="Pfam" id="PF02811">
    <property type="entry name" value="PHP"/>
    <property type="match status" value="1"/>
</dbReference>
<sequence>MKIDLHSHTHHSDGKLSVAELLMRAQQMQVDVLAITDHDCIDAIAPARAILARNKQKLTLISGTEISTRWHGFEIHILGLEVDHECPVFVQRLATQLEKRQIRAQKICEKLSKIGIHDVLPLAQNMVTSGCISRAHIAQVLVDKGVCDYFQQAFTQYLGKDKKAYIVPQWIGIQEAVQWIHEAGGKAVIAHPFHYDMTTKWLRRLAEEFASYGGDAMEVQHPNLAKEKHDLMVDIALKTGLMGSAGSDFHAPSKWTELGRRLNIPASLTPVWTSFKTHLGA</sequence>
<dbReference type="InterPro" id="IPR052018">
    <property type="entry name" value="PHP_domain"/>
</dbReference>
<dbReference type="CDD" id="cd07438">
    <property type="entry name" value="PHP_HisPPase_AMP"/>
    <property type="match status" value="1"/>
</dbReference>
<keyword evidence="3" id="KW-1185">Reference proteome</keyword>
<evidence type="ECO:0000313" key="2">
    <source>
        <dbReference type="EMBL" id="GAB55289.1"/>
    </source>
</evidence>
<feature type="domain" description="Polymerase/histidinol phosphatase N-terminal" evidence="1">
    <location>
        <begin position="3"/>
        <end position="70"/>
    </location>
</feature>
<dbReference type="OrthoDB" id="9804333at2"/>
<dbReference type="InterPro" id="IPR016195">
    <property type="entry name" value="Pol/histidinol_Pase-like"/>
</dbReference>
<dbReference type="Proteomes" id="UP000053586">
    <property type="component" value="Unassembled WGS sequence"/>
</dbReference>
<dbReference type="InterPro" id="IPR004013">
    <property type="entry name" value="PHP_dom"/>
</dbReference>
<dbReference type="EMBL" id="BAET01000008">
    <property type="protein sequence ID" value="GAB55289.1"/>
    <property type="molecule type" value="Genomic_DNA"/>
</dbReference>
<comment type="caution">
    <text evidence="2">The sequence shown here is derived from an EMBL/GenBank/DDBJ whole genome shotgun (WGS) entry which is preliminary data.</text>
</comment>
<dbReference type="SMART" id="SM00481">
    <property type="entry name" value="POLIIIAc"/>
    <property type="match status" value="1"/>
</dbReference>
<dbReference type="AlphaFoldDB" id="H5TAG2"/>
<reference evidence="2 3" key="2">
    <citation type="journal article" date="2017" name="Antonie Van Leeuwenhoek">
        <title>Rhizobium rhizosphaerae sp. nov., a novel species isolated from rice rhizosphere.</title>
        <authorList>
            <person name="Zhao J.J."/>
            <person name="Zhang J."/>
            <person name="Zhang R.J."/>
            <person name="Zhang C.W."/>
            <person name="Yin H.Q."/>
            <person name="Zhang X.X."/>
        </authorList>
    </citation>
    <scope>NUCLEOTIDE SEQUENCE [LARGE SCALE GENOMIC DNA]</scope>
    <source>
        <strain evidence="2 3">ACAM 611</strain>
    </source>
</reference>
<evidence type="ECO:0000313" key="3">
    <source>
        <dbReference type="Proteomes" id="UP000053586"/>
    </source>
</evidence>
<dbReference type="PANTHER" id="PTHR42924">
    <property type="entry name" value="EXONUCLEASE"/>
    <property type="match status" value="1"/>
</dbReference>
<dbReference type="eggNOG" id="COG0613">
    <property type="taxonomic scope" value="Bacteria"/>
</dbReference>
<dbReference type="GO" id="GO:0035312">
    <property type="term" value="F:5'-3' DNA exonuclease activity"/>
    <property type="evidence" value="ECO:0007669"/>
    <property type="project" value="TreeGrafter"/>
</dbReference>
<dbReference type="Gene3D" id="1.10.150.650">
    <property type="match status" value="1"/>
</dbReference>
<organism evidence="2 3">
    <name type="scientific">Glaciecola punicea ACAM 611</name>
    <dbReference type="NCBI Taxonomy" id="1121923"/>
    <lineage>
        <taxon>Bacteria</taxon>
        <taxon>Pseudomonadati</taxon>
        <taxon>Pseudomonadota</taxon>
        <taxon>Gammaproteobacteria</taxon>
        <taxon>Alteromonadales</taxon>
        <taxon>Alteromonadaceae</taxon>
        <taxon>Glaciecola</taxon>
    </lineage>
</organism>
<dbReference type="SUPFAM" id="SSF89550">
    <property type="entry name" value="PHP domain-like"/>
    <property type="match status" value="1"/>
</dbReference>
<dbReference type="RefSeq" id="WP_006004214.1">
    <property type="nucleotide sequence ID" value="NZ_BAET01000008.1"/>
</dbReference>
<protein>
    <submittedName>
        <fullName evidence="2">Protein trpH</fullName>
    </submittedName>
</protein>
<proteinExistence type="predicted"/>
<dbReference type="STRING" id="56804.BAE46_13820"/>
<accession>H5TAG2</accession>
<evidence type="ECO:0000259" key="1">
    <source>
        <dbReference type="SMART" id="SM00481"/>
    </source>
</evidence>
<gene>
    <name evidence="2" type="primary">trpH</name>
    <name evidence="2" type="ORF">GPUN_1160</name>
</gene>
<reference evidence="2 3" key="1">
    <citation type="journal article" date="2012" name="J. Bacteriol.">
        <title>Genome sequence of proteorhodopsin-containing sea ice bacterium Glaciecola punicea ACAM 611T.</title>
        <authorList>
            <person name="Qin Q.-L."/>
            <person name="Xie B.-B."/>
            <person name="Shu Y.-L."/>
            <person name="Rong J.-C."/>
            <person name="Zhao D.-L."/>
            <person name="Zhang X.-Y."/>
            <person name="Chen X.-L."/>
            <person name="Zhou B.-C."/>
            <person name="Zhanga Y.-Z."/>
        </authorList>
    </citation>
    <scope>NUCLEOTIDE SEQUENCE [LARGE SCALE GENOMIC DNA]</scope>
    <source>
        <strain evidence="2 3">ACAM 611</strain>
    </source>
</reference>
<dbReference type="InterPro" id="IPR003141">
    <property type="entry name" value="Pol/His_phosphatase_N"/>
</dbReference>
<name>H5TAG2_9ALTE</name>
<dbReference type="PANTHER" id="PTHR42924:SF3">
    <property type="entry name" value="POLYMERASE_HISTIDINOL PHOSPHATASE N-TERMINAL DOMAIN-CONTAINING PROTEIN"/>
    <property type="match status" value="1"/>
</dbReference>